<proteinExistence type="predicted"/>
<evidence type="ECO:0000313" key="3">
    <source>
        <dbReference type="Proteomes" id="UP001159363"/>
    </source>
</evidence>
<protein>
    <recommendedName>
        <fullName evidence="1">PiggyBac transposable element-derived protein domain-containing protein</fullName>
    </recommendedName>
</protein>
<feature type="domain" description="PiggyBac transposable element-derived protein" evidence="1">
    <location>
        <begin position="1"/>
        <end position="175"/>
    </location>
</feature>
<evidence type="ECO:0000313" key="2">
    <source>
        <dbReference type="EMBL" id="KAJ8890766.1"/>
    </source>
</evidence>
<name>A0ABQ9I341_9NEOP</name>
<reference evidence="2 3" key="1">
    <citation type="submission" date="2023-02" db="EMBL/GenBank/DDBJ databases">
        <title>LHISI_Scaffold_Assembly.</title>
        <authorList>
            <person name="Stuart O.P."/>
            <person name="Cleave R."/>
            <person name="Magrath M.J.L."/>
            <person name="Mikheyev A.S."/>
        </authorList>
    </citation>
    <scope>NUCLEOTIDE SEQUENCE [LARGE SCALE GENOMIC DNA]</scope>
    <source>
        <strain evidence="2">Daus_M_001</strain>
        <tissue evidence="2">Leg muscle</tissue>
    </source>
</reference>
<dbReference type="Pfam" id="PF13843">
    <property type="entry name" value="DDE_Tnp_1_7"/>
    <property type="match status" value="1"/>
</dbReference>
<evidence type="ECO:0000259" key="1">
    <source>
        <dbReference type="Pfam" id="PF13843"/>
    </source>
</evidence>
<dbReference type="PANTHER" id="PTHR46599">
    <property type="entry name" value="PIGGYBAC TRANSPOSABLE ELEMENT-DERIVED PROTEIN 4"/>
    <property type="match status" value="1"/>
</dbReference>
<organism evidence="2 3">
    <name type="scientific">Dryococelus australis</name>
    <dbReference type="NCBI Taxonomy" id="614101"/>
    <lineage>
        <taxon>Eukaryota</taxon>
        <taxon>Metazoa</taxon>
        <taxon>Ecdysozoa</taxon>
        <taxon>Arthropoda</taxon>
        <taxon>Hexapoda</taxon>
        <taxon>Insecta</taxon>
        <taxon>Pterygota</taxon>
        <taxon>Neoptera</taxon>
        <taxon>Polyneoptera</taxon>
        <taxon>Phasmatodea</taxon>
        <taxon>Verophasmatodea</taxon>
        <taxon>Anareolatae</taxon>
        <taxon>Phasmatidae</taxon>
        <taxon>Eurycanthinae</taxon>
        <taxon>Dryococelus</taxon>
    </lineage>
</organism>
<gene>
    <name evidence="2" type="ORF">PR048_010275</name>
</gene>
<accession>A0ABQ9I341</accession>
<comment type="caution">
    <text evidence="2">The sequence shown here is derived from an EMBL/GenBank/DDBJ whole genome shotgun (WGS) entry which is preliminary data.</text>
</comment>
<dbReference type="EMBL" id="JARBHB010000003">
    <property type="protein sequence ID" value="KAJ8890766.1"/>
    <property type="molecule type" value="Genomic_DNA"/>
</dbReference>
<keyword evidence="3" id="KW-1185">Reference proteome</keyword>
<sequence length="197" mass="22525">MSMKRFYLILRALRFDDKNDRHIHRATDNLAAIRTVFGDFVFRCKSNYRVGEYSTIDEILEVFRGRCLFRVYIANKPAKYDIKIYALVDARTFYTSNLEIYSGKQPDGLCKVDNAASSVLKFVAASILNTGNNITMDNYFMSMPLAKELLEQKTTIVGALRQNKKENPPLFLDTKIRPPCSSMFGFCKSGVLSPYIP</sequence>
<dbReference type="PANTHER" id="PTHR46599:SF6">
    <property type="entry name" value="DUAL SPECIFICITY PHOSPHATASE 26"/>
    <property type="match status" value="1"/>
</dbReference>
<dbReference type="Proteomes" id="UP001159363">
    <property type="component" value="Chromosome 3"/>
</dbReference>
<dbReference type="InterPro" id="IPR029526">
    <property type="entry name" value="PGBD"/>
</dbReference>